<reference evidence="3 4" key="1">
    <citation type="journal article" date="2011" name="Proc. Natl. Acad. Sci. U.S.A.">
        <title>Evolutionary erosion of yeast sex chromosomes by mating-type switching accidents.</title>
        <authorList>
            <person name="Gordon J.L."/>
            <person name="Armisen D."/>
            <person name="Proux-Wera E."/>
            <person name="Oheigeartaigh S.S."/>
            <person name="Byrne K.P."/>
            <person name="Wolfe K.H."/>
        </authorList>
    </citation>
    <scope>NUCLEOTIDE SEQUENCE [LARGE SCALE GENOMIC DNA]</scope>
    <source>
        <strain evidence="4">ATCC 34711 / CBS 6284 / DSM 70876 / NBRC 10599 / NRRL Y-10934 / UCD 77-7</strain>
    </source>
</reference>
<name>I2GYI3_HENB6</name>
<feature type="compositionally biased region" description="Low complexity" evidence="2">
    <location>
        <begin position="317"/>
        <end position="326"/>
    </location>
</feature>
<feature type="region of interest" description="Disordered" evidence="2">
    <location>
        <begin position="55"/>
        <end position="99"/>
    </location>
</feature>
<evidence type="ECO:0000256" key="2">
    <source>
        <dbReference type="SAM" id="MobiDB-lite"/>
    </source>
</evidence>
<dbReference type="OMA" id="DINCNSA"/>
<dbReference type="Proteomes" id="UP000002866">
    <property type="component" value="Chromosome 2"/>
</dbReference>
<proteinExistence type="predicted"/>
<evidence type="ECO:0000313" key="3">
    <source>
        <dbReference type="EMBL" id="CCH59185.1"/>
    </source>
</evidence>
<feature type="coiled-coil region" evidence="1">
    <location>
        <begin position="120"/>
        <end position="179"/>
    </location>
</feature>
<feature type="region of interest" description="Disordered" evidence="2">
    <location>
        <begin position="261"/>
        <end position="332"/>
    </location>
</feature>
<dbReference type="KEGG" id="tbl:TBLA_0B03440"/>
<dbReference type="AlphaFoldDB" id="I2GYI3"/>
<protein>
    <submittedName>
        <fullName evidence="3">Uncharacterized protein</fullName>
    </submittedName>
</protein>
<organism evidence="3 4">
    <name type="scientific">Henningerozyma blattae (strain ATCC 34711 / CBS 6284 / DSM 70876 / NBRC 10599 / NRRL Y-10934 / UCD 77-7)</name>
    <name type="common">Yeast</name>
    <name type="synonym">Tetrapisispora blattae</name>
    <dbReference type="NCBI Taxonomy" id="1071380"/>
    <lineage>
        <taxon>Eukaryota</taxon>
        <taxon>Fungi</taxon>
        <taxon>Dikarya</taxon>
        <taxon>Ascomycota</taxon>
        <taxon>Saccharomycotina</taxon>
        <taxon>Saccharomycetes</taxon>
        <taxon>Saccharomycetales</taxon>
        <taxon>Saccharomycetaceae</taxon>
        <taxon>Henningerozyma</taxon>
    </lineage>
</organism>
<dbReference type="HOGENOM" id="CLU_669360_0_0_1"/>
<dbReference type="eggNOG" id="ENOG502S1B3">
    <property type="taxonomic scope" value="Eukaryota"/>
</dbReference>
<feature type="compositionally biased region" description="Polar residues" evidence="2">
    <location>
        <begin position="284"/>
        <end position="294"/>
    </location>
</feature>
<dbReference type="GeneID" id="14494779"/>
<dbReference type="EMBL" id="HE806317">
    <property type="protein sequence ID" value="CCH59185.1"/>
    <property type="molecule type" value="Genomic_DNA"/>
</dbReference>
<accession>I2GYI3</accession>
<feature type="compositionally biased region" description="Polar residues" evidence="2">
    <location>
        <begin position="265"/>
        <end position="276"/>
    </location>
</feature>
<dbReference type="OrthoDB" id="4036116at2759"/>
<keyword evidence="1" id="KW-0175">Coiled coil</keyword>
<dbReference type="FunCoup" id="I2GYI3">
    <property type="interactions" value="135"/>
</dbReference>
<feature type="compositionally biased region" description="Low complexity" evidence="2">
    <location>
        <begin position="9"/>
        <end position="21"/>
    </location>
</feature>
<feature type="compositionally biased region" description="Low complexity" evidence="2">
    <location>
        <begin position="295"/>
        <end position="305"/>
    </location>
</feature>
<dbReference type="InParanoid" id="I2GYI3"/>
<feature type="compositionally biased region" description="Polar residues" evidence="2">
    <location>
        <begin position="68"/>
        <end position="86"/>
    </location>
</feature>
<evidence type="ECO:0000256" key="1">
    <source>
        <dbReference type="SAM" id="Coils"/>
    </source>
</evidence>
<dbReference type="STRING" id="1071380.I2GYI3"/>
<evidence type="ECO:0000313" key="4">
    <source>
        <dbReference type="Proteomes" id="UP000002866"/>
    </source>
</evidence>
<feature type="region of interest" description="Disordered" evidence="2">
    <location>
        <begin position="1"/>
        <end position="23"/>
    </location>
</feature>
<keyword evidence="4" id="KW-1185">Reference proteome</keyword>
<dbReference type="RefSeq" id="XP_004178704.1">
    <property type="nucleotide sequence ID" value="XM_004178656.1"/>
</dbReference>
<sequence>MSELDLLHSENNSSSEHTNNCSRDHLLPEQLIKDLQSITETNSTSGISYEEGFEEISSTKEPIDQSHYDPNNTNITHIEEPSNNGENIEVDHNEKSNEGTLLKNNIVEEDKSNSTSMNTKEKIVEENNLINNEINNKSEDLEETKISRDINCNSAEYILLQTKERRKKLKIKSNQLMENIQPNEFEGYYDFYLLNTFKRGQSSAGIVDMDALRRREHNIYYKKIGFDDVNDDENIPENEYKDTIIDCRDSNFDADYIEETRHSLKNNSTNNHTNKIQPRRRLTRSQVSNKETPNSSSTSLVSVASKDNKKSEDSPSTTNTTDNDNNGDIENGYVKPLYESLVSKVKKPYRRSDWVLPTKYRYTREKHFHTKPTFEVIKINELINNTKFKTILSRFEGGLAGVYKRNNNTAP</sequence>
<gene>
    <name evidence="3" type="primary">TBLA0B03440</name>
    <name evidence="3" type="ORF">TBLA_0B03440</name>
</gene>
<feature type="compositionally biased region" description="Basic and acidic residues" evidence="2">
    <location>
        <begin position="57"/>
        <end position="67"/>
    </location>
</feature>